<comment type="caution">
    <text evidence="2">The sequence shown here is derived from an EMBL/GenBank/DDBJ whole genome shotgun (WGS) entry which is preliminary data.</text>
</comment>
<accession>A0A4R8R1P3</accession>
<organism evidence="2 3">
    <name type="scientific">Mycobacteroides franklinii</name>
    <dbReference type="NCBI Taxonomy" id="948102"/>
    <lineage>
        <taxon>Bacteria</taxon>
        <taxon>Bacillati</taxon>
        <taxon>Actinomycetota</taxon>
        <taxon>Actinomycetes</taxon>
        <taxon>Mycobacteriales</taxon>
        <taxon>Mycobacteriaceae</taxon>
        <taxon>Mycobacteroides</taxon>
    </lineage>
</organism>
<keyword evidence="3" id="KW-1185">Reference proteome</keyword>
<feature type="compositionally biased region" description="Polar residues" evidence="1">
    <location>
        <begin position="165"/>
        <end position="200"/>
    </location>
</feature>
<protein>
    <submittedName>
        <fullName evidence="2">Uncharacterized protein</fullName>
    </submittedName>
</protein>
<feature type="region of interest" description="Disordered" evidence="1">
    <location>
        <begin position="1"/>
        <end position="28"/>
    </location>
</feature>
<name>A0A4R8R1P3_9MYCO</name>
<dbReference type="EMBL" id="PECC01000027">
    <property type="protein sequence ID" value="TDZ50055.1"/>
    <property type="molecule type" value="Genomic_DNA"/>
</dbReference>
<reference evidence="2 3" key="1">
    <citation type="journal article" date="2019" name="Sci. Rep.">
        <title>Extended insight into the Mycobacterium chelonae-abscessus complex through whole genome sequencing of Mycobacterium salmoniphilum outbreak and Mycobacterium salmoniphilum-like strains.</title>
        <authorList>
            <person name="Behra P.R.K."/>
            <person name="Das S."/>
            <person name="Pettersson B.M.F."/>
            <person name="Shirreff L."/>
            <person name="DuCote T."/>
            <person name="Jacobsson K.G."/>
            <person name="Ennis D.G."/>
            <person name="Kirsebom L.A."/>
        </authorList>
    </citation>
    <scope>NUCLEOTIDE SEQUENCE [LARGE SCALE GENOMIC DNA]</scope>
    <source>
        <strain evidence="2 3">CCUG 63697</strain>
    </source>
</reference>
<sequence length="295" mass="31744" precursor="true">MPSKPCCPMLTPRRRARSTSQNSPSGFNRAIIRSAPVRNCSGRNWEAMTASCCSAASRVGASTTTGNRSKNCRMIRTCSSPISPRPNASAVRGSTGANLSPVIARRGANCCASAIRRRAAPLPICNRRDNTSANDVPPSSTGDASPVTMGTKPTPRADNRRCTTSRRANTVNASAAVSPSTESAQKTSTARQSALHNLQARQHRQRLSGREPIDRISAEDINRRLQHPDRTHVRIIETPTDKPAAFVTNEVIGTEVISHSRRIRAIALAPASTHQRWSRPTCKPPAKISAAIQSS</sequence>
<evidence type="ECO:0000313" key="3">
    <source>
        <dbReference type="Proteomes" id="UP000295165"/>
    </source>
</evidence>
<gene>
    <name evidence="2" type="ORF">CCUG63697_01557</name>
</gene>
<feature type="compositionally biased region" description="Polar residues" evidence="1">
    <location>
        <begin position="131"/>
        <end position="143"/>
    </location>
</feature>
<feature type="region of interest" description="Disordered" evidence="1">
    <location>
        <begin position="125"/>
        <end position="208"/>
    </location>
</feature>
<dbReference type="AlphaFoldDB" id="A0A4R8R1P3"/>
<dbReference type="Proteomes" id="UP000295165">
    <property type="component" value="Unassembled WGS sequence"/>
</dbReference>
<evidence type="ECO:0000256" key="1">
    <source>
        <dbReference type="SAM" id="MobiDB-lite"/>
    </source>
</evidence>
<evidence type="ECO:0000313" key="2">
    <source>
        <dbReference type="EMBL" id="TDZ50055.1"/>
    </source>
</evidence>
<proteinExistence type="predicted"/>
<feature type="region of interest" description="Disordered" evidence="1">
    <location>
        <begin position="276"/>
        <end position="295"/>
    </location>
</feature>